<evidence type="ECO:0000313" key="1">
    <source>
        <dbReference type="EMBL" id="KAG7172482.1"/>
    </source>
</evidence>
<dbReference type="EMBL" id="JAHLQT010010922">
    <property type="protein sequence ID" value="KAG7172482.1"/>
    <property type="molecule type" value="Genomic_DNA"/>
</dbReference>
<proteinExistence type="predicted"/>
<protein>
    <submittedName>
        <fullName evidence="1">Uncharacterized protein</fullName>
    </submittedName>
</protein>
<accession>A0A8J5N3I0</accession>
<gene>
    <name evidence="1" type="ORF">Hamer_G031685</name>
</gene>
<keyword evidence="2" id="KW-1185">Reference proteome</keyword>
<organism evidence="1 2">
    <name type="scientific">Homarus americanus</name>
    <name type="common">American lobster</name>
    <dbReference type="NCBI Taxonomy" id="6706"/>
    <lineage>
        <taxon>Eukaryota</taxon>
        <taxon>Metazoa</taxon>
        <taxon>Ecdysozoa</taxon>
        <taxon>Arthropoda</taxon>
        <taxon>Crustacea</taxon>
        <taxon>Multicrustacea</taxon>
        <taxon>Malacostraca</taxon>
        <taxon>Eumalacostraca</taxon>
        <taxon>Eucarida</taxon>
        <taxon>Decapoda</taxon>
        <taxon>Pleocyemata</taxon>
        <taxon>Astacidea</taxon>
        <taxon>Nephropoidea</taxon>
        <taxon>Nephropidae</taxon>
        <taxon>Homarus</taxon>
    </lineage>
</organism>
<name>A0A8J5N3I0_HOMAM</name>
<comment type="caution">
    <text evidence="1">The sequence shown here is derived from an EMBL/GenBank/DDBJ whole genome shotgun (WGS) entry which is preliminary data.</text>
</comment>
<evidence type="ECO:0000313" key="2">
    <source>
        <dbReference type="Proteomes" id="UP000747542"/>
    </source>
</evidence>
<dbReference type="AlphaFoldDB" id="A0A8J5N3I0"/>
<dbReference type="Proteomes" id="UP000747542">
    <property type="component" value="Unassembled WGS sequence"/>
</dbReference>
<sequence length="193" mass="21926">MLSHPMEFELHLDKDIWNHINVNMFVPMTVDSSRNVVKSKRNINVASMLTTPHPLMGIYLLQRYSSNNLHPSLDLLWIINCYIATLSDWEKWLWVMTNTQCKSCRRPTGSSTSTFLHTKSYRSIITICGELKYIHWQDGSLLVEVSRGVCDSVLSEVLGAPVSCTPHATFNQCRGWYSLRATPILRGKPSGGI</sequence>
<feature type="non-terminal residue" evidence="1">
    <location>
        <position position="1"/>
    </location>
</feature>
<reference evidence="1" key="1">
    <citation type="journal article" date="2021" name="Sci. Adv.">
        <title>The American lobster genome reveals insights on longevity, neural, and immune adaptations.</title>
        <authorList>
            <person name="Polinski J.M."/>
            <person name="Zimin A.V."/>
            <person name="Clark K.F."/>
            <person name="Kohn A.B."/>
            <person name="Sadowski N."/>
            <person name="Timp W."/>
            <person name="Ptitsyn A."/>
            <person name="Khanna P."/>
            <person name="Romanova D.Y."/>
            <person name="Williams P."/>
            <person name="Greenwood S.J."/>
            <person name="Moroz L.L."/>
            <person name="Walt D.R."/>
            <person name="Bodnar A.G."/>
        </authorList>
    </citation>
    <scope>NUCLEOTIDE SEQUENCE</scope>
    <source>
        <strain evidence="1">GMGI-L3</strain>
    </source>
</reference>